<organism evidence="5 6">
    <name type="scientific">Candolleomyces eurysporus</name>
    <dbReference type="NCBI Taxonomy" id="2828524"/>
    <lineage>
        <taxon>Eukaryota</taxon>
        <taxon>Fungi</taxon>
        <taxon>Dikarya</taxon>
        <taxon>Basidiomycota</taxon>
        <taxon>Agaricomycotina</taxon>
        <taxon>Agaricomycetes</taxon>
        <taxon>Agaricomycetidae</taxon>
        <taxon>Agaricales</taxon>
        <taxon>Agaricineae</taxon>
        <taxon>Psathyrellaceae</taxon>
        <taxon>Candolleomyces</taxon>
    </lineage>
</organism>
<keyword evidence="1" id="KW-0596">Phosphopantetheine</keyword>
<dbReference type="PROSITE" id="PS52004">
    <property type="entry name" value="KS3_2"/>
    <property type="match status" value="1"/>
</dbReference>
<evidence type="ECO:0000259" key="4">
    <source>
        <dbReference type="PROSITE" id="PS52004"/>
    </source>
</evidence>
<evidence type="ECO:0000313" key="5">
    <source>
        <dbReference type="EMBL" id="KAJ2924606.1"/>
    </source>
</evidence>
<name>A0A9W8MBQ9_9AGAR</name>
<dbReference type="Gene3D" id="3.30.70.250">
    <property type="entry name" value="Malonyl-CoA ACP transacylase, ACP-binding"/>
    <property type="match status" value="1"/>
</dbReference>
<dbReference type="PANTHER" id="PTHR43775">
    <property type="entry name" value="FATTY ACID SYNTHASE"/>
    <property type="match status" value="1"/>
</dbReference>
<dbReference type="InterPro" id="IPR018201">
    <property type="entry name" value="Ketoacyl_synth_AS"/>
</dbReference>
<dbReference type="InterPro" id="IPR016039">
    <property type="entry name" value="Thiolase-like"/>
</dbReference>
<dbReference type="InterPro" id="IPR014043">
    <property type="entry name" value="Acyl_transferase_dom"/>
</dbReference>
<dbReference type="Pfam" id="PF22621">
    <property type="entry name" value="CurL-like_PKS_C"/>
    <property type="match status" value="1"/>
</dbReference>
<gene>
    <name evidence="5" type="ORF">H1R20_g12472</name>
</gene>
<dbReference type="EMBL" id="JANBPK010001212">
    <property type="protein sequence ID" value="KAJ2924606.1"/>
    <property type="molecule type" value="Genomic_DNA"/>
</dbReference>
<sequence length="1133" mass="123663">MDLQEAARCVLVFDGDHNPRTASRQFSEHLNTLNISLLSECSRALSLEFTSLDPDAKLRLRDVESVLQTPAWLLDAPSVTATQPSILPLPKLCFQQALRNIELMMDPRSPFSWHQDGSSGNNMFLASSTGLLNAIAAASSSDISQYLFRVLEVLRLGFWVAYRIVESLGSHQLSSRVVEGVSRERLAAEIDSFNKTASSGDILNWLAAGLADCAFVITGPPELLQTFLSYLQQSYKCRVHEEIPLIPLSQLGDSSVLIRKILEDVNRRRISFPSPEDLQAPIFTCTMHPIISSTSPTSLLEKVLEALFSVPLDCTSAICFTASSIRGPGPVQIVNIGSGTLLMHRLERILTARGIEAVTHTYAEAGVTSPSAGDRIAIVGLALRTPGASSPEELWSLIESGRSTLAKIPASRFDSQDYLRKPRTQRTFTLDTGNFLADLEKFDNELFRISPREARAMDPQQRLLLHVAYEALEDAGYVPRSSFSSDPDHVGVFIGCCTNDYVHNARDEIDIHYISGTLSAFLSGRISYTMGFGGPSLAVDTACSASGFAIHNAVRSLQSGDCRMALTGGVNVITSPDAYVGLDAARFLSRSGQARPFDAEADGYSRSEGCVLFVLKRFQDAVRDNDRILGVIRGVEVNQTHLNSSIIRTHSPTQAALLRRLLHSTRLQPEDVDVIEAHAAGTKQGDTTELLAIRNVFLDGDRPRRPLYVTSIKAFVGHSEAASGAGSLAKVLLMLRHETIPRQIAIRTLNSAAVDVPALSIPTEPKPWRQQGGRPRCAVVNNYGASGANSSILVEEYLSPCGDAGPRDLTISNVVFGLSAPNQRALEELKGRWLVWLKDPSNDVSLLDVCYSSTARRQRHEYRLSFSTPVDRQEFANRLLSAPIVKVESRQTKIVFAFAGHGSQYPGMGSVLYENCAVFKTYIDICDDILVKASFPTISPYLVEGSNPPSSEAIVIEQTALLSFEVALSMMWKSWGVFPSAVIGHSFGEYTALVISGVLGLKDTLLLVGRRARLIQEKCTTGFAGMLSVPLSMDTIETILRSDPHLSDLVIACSNSKGRQTVAGPLSQLEILKTRLQADHHVDARVLHADFAYHSPAMDAILDEFGRALGDAIFMKPMLSLASTSTGTVFPLR</sequence>
<keyword evidence="3" id="KW-0808">Transferase</keyword>
<dbReference type="GO" id="GO:0004312">
    <property type="term" value="F:fatty acid synthase activity"/>
    <property type="evidence" value="ECO:0007669"/>
    <property type="project" value="TreeGrafter"/>
</dbReference>
<dbReference type="Gene3D" id="3.40.47.10">
    <property type="match status" value="1"/>
</dbReference>
<protein>
    <recommendedName>
        <fullName evidence="4">Ketosynthase family 3 (KS3) domain-containing protein</fullName>
    </recommendedName>
</protein>
<dbReference type="Pfam" id="PF02801">
    <property type="entry name" value="Ketoacyl-synt_C"/>
    <property type="match status" value="1"/>
</dbReference>
<dbReference type="GO" id="GO:0044550">
    <property type="term" value="P:secondary metabolite biosynthetic process"/>
    <property type="evidence" value="ECO:0007669"/>
    <property type="project" value="TreeGrafter"/>
</dbReference>
<dbReference type="OrthoDB" id="329835at2759"/>
<reference evidence="5" key="1">
    <citation type="submission" date="2022-06" db="EMBL/GenBank/DDBJ databases">
        <title>Genome Sequence of Candolleomyces eurysporus.</title>
        <authorList>
            <person name="Buettner E."/>
        </authorList>
    </citation>
    <scope>NUCLEOTIDE SEQUENCE</scope>
    <source>
        <strain evidence="5">VTCC 930004</strain>
    </source>
</reference>
<dbReference type="GO" id="GO:0006633">
    <property type="term" value="P:fatty acid biosynthetic process"/>
    <property type="evidence" value="ECO:0007669"/>
    <property type="project" value="InterPro"/>
</dbReference>
<dbReference type="Proteomes" id="UP001140091">
    <property type="component" value="Unassembled WGS sequence"/>
</dbReference>
<feature type="non-terminal residue" evidence="5">
    <location>
        <position position="1133"/>
    </location>
</feature>
<dbReference type="Pfam" id="PF16073">
    <property type="entry name" value="SAT"/>
    <property type="match status" value="1"/>
</dbReference>
<dbReference type="InterPro" id="IPR050091">
    <property type="entry name" value="PKS_NRPS_Biosynth_Enz"/>
</dbReference>
<dbReference type="SUPFAM" id="SSF53901">
    <property type="entry name" value="Thiolase-like"/>
    <property type="match status" value="1"/>
</dbReference>
<dbReference type="SMART" id="SM00827">
    <property type="entry name" value="PKS_AT"/>
    <property type="match status" value="1"/>
</dbReference>
<keyword evidence="6" id="KW-1185">Reference proteome</keyword>
<feature type="domain" description="Ketosynthase family 3 (KS3)" evidence="4">
    <location>
        <begin position="373"/>
        <end position="796"/>
    </location>
</feature>
<dbReference type="InterPro" id="IPR016036">
    <property type="entry name" value="Malonyl_transacylase_ACP-bd"/>
</dbReference>
<dbReference type="InterPro" id="IPR001227">
    <property type="entry name" value="Ac_transferase_dom_sf"/>
</dbReference>
<evidence type="ECO:0000313" key="6">
    <source>
        <dbReference type="Proteomes" id="UP001140091"/>
    </source>
</evidence>
<evidence type="ECO:0000256" key="2">
    <source>
        <dbReference type="ARBA" id="ARBA00022553"/>
    </source>
</evidence>
<dbReference type="InterPro" id="IPR016035">
    <property type="entry name" value="Acyl_Trfase/lysoPLipase"/>
</dbReference>
<dbReference type="SMART" id="SM00825">
    <property type="entry name" value="PKS_KS"/>
    <property type="match status" value="1"/>
</dbReference>
<keyword evidence="2" id="KW-0597">Phosphoprotein</keyword>
<dbReference type="PANTHER" id="PTHR43775:SF37">
    <property type="entry name" value="SI:DKEY-61P9.11"/>
    <property type="match status" value="1"/>
</dbReference>
<comment type="caution">
    <text evidence="5">The sequence shown here is derived from an EMBL/GenBank/DDBJ whole genome shotgun (WGS) entry which is preliminary data.</text>
</comment>
<dbReference type="SUPFAM" id="SSF55048">
    <property type="entry name" value="Probable ACP-binding domain of malonyl-CoA ACP transacylase"/>
    <property type="match status" value="1"/>
</dbReference>
<evidence type="ECO:0000256" key="3">
    <source>
        <dbReference type="ARBA" id="ARBA00022679"/>
    </source>
</evidence>
<dbReference type="SUPFAM" id="SSF52151">
    <property type="entry name" value="FabD/lysophospholipase-like"/>
    <property type="match status" value="1"/>
</dbReference>
<proteinExistence type="predicted"/>
<accession>A0A9W8MBQ9</accession>
<dbReference type="PROSITE" id="PS00606">
    <property type="entry name" value="KS3_1"/>
    <property type="match status" value="1"/>
</dbReference>
<dbReference type="CDD" id="cd00833">
    <property type="entry name" value="PKS"/>
    <property type="match status" value="1"/>
</dbReference>
<dbReference type="AlphaFoldDB" id="A0A9W8MBQ9"/>
<dbReference type="GO" id="GO:0004315">
    <property type="term" value="F:3-oxoacyl-[acyl-carrier-protein] synthase activity"/>
    <property type="evidence" value="ECO:0007669"/>
    <property type="project" value="InterPro"/>
</dbReference>
<dbReference type="Pfam" id="PF00698">
    <property type="entry name" value="Acyl_transf_1"/>
    <property type="match status" value="1"/>
</dbReference>
<dbReference type="Gene3D" id="3.30.70.3290">
    <property type="match status" value="1"/>
</dbReference>
<dbReference type="InterPro" id="IPR020841">
    <property type="entry name" value="PKS_Beta-ketoAc_synthase_dom"/>
</dbReference>
<dbReference type="Pfam" id="PF00109">
    <property type="entry name" value="ketoacyl-synt"/>
    <property type="match status" value="1"/>
</dbReference>
<dbReference type="InterPro" id="IPR014030">
    <property type="entry name" value="Ketoacyl_synth_N"/>
</dbReference>
<dbReference type="InterPro" id="IPR032088">
    <property type="entry name" value="SAT"/>
</dbReference>
<dbReference type="Gene3D" id="3.40.366.10">
    <property type="entry name" value="Malonyl-Coenzyme A Acyl Carrier Protein, domain 2"/>
    <property type="match status" value="3"/>
</dbReference>
<evidence type="ECO:0000256" key="1">
    <source>
        <dbReference type="ARBA" id="ARBA00022450"/>
    </source>
</evidence>
<dbReference type="InterPro" id="IPR014031">
    <property type="entry name" value="Ketoacyl_synth_C"/>
</dbReference>